<dbReference type="InterPro" id="IPR053175">
    <property type="entry name" value="DHMBA_Reg_Transcription_Factor"/>
</dbReference>
<evidence type="ECO:0000313" key="2">
    <source>
        <dbReference type="Proteomes" id="UP001357485"/>
    </source>
</evidence>
<gene>
    <name evidence="1" type="ORF">LTR16_001108</name>
</gene>
<proteinExistence type="predicted"/>
<reference evidence="1 2" key="1">
    <citation type="submission" date="2023-08" db="EMBL/GenBank/DDBJ databases">
        <title>Black Yeasts Isolated from many extreme environments.</title>
        <authorList>
            <person name="Coleine C."/>
            <person name="Stajich J.E."/>
            <person name="Selbmann L."/>
        </authorList>
    </citation>
    <scope>NUCLEOTIDE SEQUENCE [LARGE SCALE GENOMIC DNA]</scope>
    <source>
        <strain evidence="1 2">CCFEE 536</strain>
    </source>
</reference>
<comment type="caution">
    <text evidence="1">The sequence shown here is derived from an EMBL/GenBank/DDBJ whole genome shotgun (WGS) entry which is preliminary data.</text>
</comment>
<keyword evidence="2" id="KW-1185">Reference proteome</keyword>
<dbReference type="EMBL" id="JAVRRA010000049">
    <property type="protein sequence ID" value="KAK5295326.1"/>
    <property type="molecule type" value="Genomic_DNA"/>
</dbReference>
<organism evidence="1 2">
    <name type="scientific">Cryomyces antarcticus</name>
    <dbReference type="NCBI Taxonomy" id="329879"/>
    <lineage>
        <taxon>Eukaryota</taxon>
        <taxon>Fungi</taxon>
        <taxon>Dikarya</taxon>
        <taxon>Ascomycota</taxon>
        <taxon>Pezizomycotina</taxon>
        <taxon>Dothideomycetes</taxon>
        <taxon>Dothideomycetes incertae sedis</taxon>
        <taxon>Cryomyces</taxon>
    </lineage>
</organism>
<protein>
    <submittedName>
        <fullName evidence="1">Uncharacterized protein</fullName>
    </submittedName>
</protein>
<dbReference type="PANTHER" id="PTHR38791">
    <property type="entry name" value="ZN(II)2CYS6 TRANSCRIPTION FACTOR (EUROFUNG)-RELATED-RELATED"/>
    <property type="match status" value="1"/>
</dbReference>
<evidence type="ECO:0000313" key="1">
    <source>
        <dbReference type="EMBL" id="KAK5295326.1"/>
    </source>
</evidence>
<sequence length="310" mass="34654">MSAWLRHIEGAIALVKSRGTEQFKNPQSLSLFRAVRTQMLTSCIQRSTPVEDFPGAQGWMSDNDLTPNAANRLTAASMKVPDIRALAKKALALPKTPSNEPEVLALMQASEDADADLKRWEETLPGLWDYLTVAVVTGVPEDLENSETWSGPIHIYEDMHIANVRNNQRVSRIFCQSIIMGCLAWLSSDKYRTDERLAAARYTVQSMVDDICASVPFHLGFDLRDRLLQTGQDESAAQAVGGYFLLWPLFVAASMDCVSTEQRIWLQGRLSKVAGIYGLDQMQVVNAANQHTLTSEPVFEDVHGMMWRYT</sequence>
<name>A0ABR0M8V6_9PEZI</name>
<accession>A0ABR0M8V6</accession>
<dbReference type="PANTHER" id="PTHR38791:SF13">
    <property type="entry name" value="ZN(2)-C6 FUNGAL-TYPE DOMAIN-CONTAINING PROTEIN"/>
    <property type="match status" value="1"/>
</dbReference>
<dbReference type="Proteomes" id="UP001357485">
    <property type="component" value="Unassembled WGS sequence"/>
</dbReference>